<dbReference type="PANTHER" id="PTHR42842:SF3">
    <property type="entry name" value="FAD_NAD(P)-BINDING OXIDOREDUCTASE FAMILY PROTEIN"/>
    <property type="match status" value="1"/>
</dbReference>
<dbReference type="AlphaFoldDB" id="A0A9D1KHQ6"/>
<evidence type="ECO:0000313" key="2">
    <source>
        <dbReference type="EMBL" id="HIT49520.1"/>
    </source>
</evidence>
<dbReference type="Gene3D" id="3.50.50.60">
    <property type="entry name" value="FAD/NAD(P)-binding domain"/>
    <property type="match status" value="2"/>
</dbReference>
<sequence length="526" mass="59301">MQYQIDAFKMKVNEKKTLKEAVCLKYHLRSCDVTVLSRSIDARDKTDIQYVYRLLVQTDEKLSGKQVRRYIEQSVFLKYPSWSCSKPPVVVGFGPSGMFAALYLARCHAKPIIIERGKKASERQNDIERFFKDKILDENSNIQFGEGGAGTFSDGKLTTNRKDPLNRFLLEEMVKHGAPDDILWDAMPHIGTDYLIKMVQQIRQEIIALGGTFYFETCFCDAFFNEDSWTVCCRSNEKEYTFSTEHLLLGIGHSAKDTLRYLYRKMQLHMEPKSFSMGVRIEHPRQWIDTIQYGAFRESLPAAYYKLAHHSKDRGIYTFCMCPGGVVVASASEPKTIVTNGMSDHNRGGRNSNSALLVEVRPSDYVQKSVLDGLDFQEKYERLAFQVSGDYRAPANLVREFLNDEVAHSLRSVLPSYPHGIVLADLRTCLPDFVIAGLKEGLIALDRKMNGFAHPDAVLTGIESRSSCPVRIVRDETHQASRKGIYPIGEGAGYAGGIMSAALDGLKTAIQIANKNKEEKTLDHAV</sequence>
<proteinExistence type="predicted"/>
<comment type="caution">
    <text evidence="2">The sequence shown here is derived from an EMBL/GenBank/DDBJ whole genome shotgun (WGS) entry which is preliminary data.</text>
</comment>
<dbReference type="InterPro" id="IPR049516">
    <property type="entry name" value="FAD-depend_C"/>
</dbReference>
<dbReference type="Gene3D" id="3.30.70.2700">
    <property type="match status" value="1"/>
</dbReference>
<dbReference type="PRINTS" id="PR00469">
    <property type="entry name" value="PNDRDTASEII"/>
</dbReference>
<dbReference type="PANTHER" id="PTHR42842">
    <property type="entry name" value="FAD/NAD(P)-BINDING OXIDOREDUCTASE"/>
    <property type="match status" value="1"/>
</dbReference>
<dbReference type="SUPFAM" id="SSF51905">
    <property type="entry name" value="FAD/NAD(P)-binding domain"/>
    <property type="match status" value="1"/>
</dbReference>
<gene>
    <name evidence="2" type="ORF">IAD46_00685</name>
</gene>
<dbReference type="Proteomes" id="UP000886758">
    <property type="component" value="Unassembled WGS sequence"/>
</dbReference>
<evidence type="ECO:0000313" key="3">
    <source>
        <dbReference type="Proteomes" id="UP000886758"/>
    </source>
</evidence>
<protein>
    <recommendedName>
        <fullName evidence="1">FAD-dependent protein C-terminal domain-containing protein</fullName>
    </recommendedName>
</protein>
<evidence type="ECO:0000259" key="1">
    <source>
        <dbReference type="Pfam" id="PF21688"/>
    </source>
</evidence>
<dbReference type="InterPro" id="IPR036188">
    <property type="entry name" value="FAD/NAD-bd_sf"/>
</dbReference>
<organism evidence="2 3">
    <name type="scientific">Candidatus Pelethenecus faecipullorum</name>
    <dbReference type="NCBI Taxonomy" id="2840900"/>
    <lineage>
        <taxon>Bacteria</taxon>
        <taxon>Bacillati</taxon>
        <taxon>Mycoplasmatota</taxon>
        <taxon>Mollicutes</taxon>
        <taxon>Candidatus Pelethenecus</taxon>
    </lineage>
</organism>
<dbReference type="InterPro" id="IPR028348">
    <property type="entry name" value="FAD-binding_protein"/>
</dbReference>
<reference evidence="2" key="1">
    <citation type="submission" date="2020-10" db="EMBL/GenBank/DDBJ databases">
        <authorList>
            <person name="Gilroy R."/>
        </authorList>
    </citation>
    <scope>NUCLEOTIDE SEQUENCE</scope>
    <source>
        <strain evidence="2">ChiW17-6978</strain>
    </source>
</reference>
<dbReference type="Pfam" id="PF21688">
    <property type="entry name" value="FAD-depend_C"/>
    <property type="match status" value="1"/>
</dbReference>
<reference evidence="2" key="2">
    <citation type="journal article" date="2021" name="PeerJ">
        <title>Extensive microbial diversity within the chicken gut microbiome revealed by metagenomics and culture.</title>
        <authorList>
            <person name="Gilroy R."/>
            <person name="Ravi A."/>
            <person name="Getino M."/>
            <person name="Pursley I."/>
            <person name="Horton D.L."/>
            <person name="Alikhan N.F."/>
            <person name="Baker D."/>
            <person name="Gharbi K."/>
            <person name="Hall N."/>
            <person name="Watson M."/>
            <person name="Adriaenssens E.M."/>
            <person name="Foster-Nyarko E."/>
            <person name="Jarju S."/>
            <person name="Secka A."/>
            <person name="Antonio M."/>
            <person name="Oren A."/>
            <person name="Chaudhuri R.R."/>
            <person name="La Ragione R."/>
            <person name="Hildebrand F."/>
            <person name="Pallen M.J."/>
        </authorList>
    </citation>
    <scope>NUCLEOTIDE SEQUENCE</scope>
    <source>
        <strain evidence="2">ChiW17-6978</strain>
    </source>
</reference>
<dbReference type="PIRSF" id="PIRSF038984">
    <property type="entry name" value="FAD_binding_protein"/>
    <property type="match status" value="1"/>
</dbReference>
<dbReference type="EMBL" id="DVLF01000024">
    <property type="protein sequence ID" value="HIT49520.1"/>
    <property type="molecule type" value="Genomic_DNA"/>
</dbReference>
<feature type="domain" description="FAD-dependent protein C-terminal" evidence="1">
    <location>
        <begin position="274"/>
        <end position="466"/>
    </location>
</feature>
<accession>A0A9D1KHQ6</accession>
<name>A0A9D1KHQ6_9MOLU</name>